<name>A0A1M7TSE6_9RHOB</name>
<dbReference type="Proteomes" id="UP000184066">
    <property type="component" value="Unassembled WGS sequence"/>
</dbReference>
<evidence type="ECO:0000313" key="1">
    <source>
        <dbReference type="EMBL" id="SHN73652.1"/>
    </source>
</evidence>
<evidence type="ECO:0000313" key="2">
    <source>
        <dbReference type="Proteomes" id="UP000184066"/>
    </source>
</evidence>
<proteinExistence type="predicted"/>
<dbReference type="AlphaFoldDB" id="A0A1M7TSE6"/>
<dbReference type="STRING" id="1189325.SAMN04488119_10944"/>
<dbReference type="Gene3D" id="3.40.50.300">
    <property type="entry name" value="P-loop containing nucleotide triphosphate hydrolases"/>
    <property type="match status" value="1"/>
</dbReference>
<dbReference type="InterPro" id="IPR027417">
    <property type="entry name" value="P-loop_NTPase"/>
</dbReference>
<sequence length="229" mass="23892">MNKKESHRNLAARLAALRQAAAPARPALRLGAGAELPLARAHELCGAARMIFAAILAGALEGAGDRGPILWVRAPRSGARLNPDGLAAFFDPSRLVIAAPRRDEDVFWALEEALRSGACRLAVAEAPGRAPGLTQVRRLHLAAEAGAEAAAARGAPPPLGVMLTQGAGGAAGVETRWRAGFAPSAADGADRAPRWRIELARARLAPPRAWIAQWDATQRRLSLSDAGAA</sequence>
<gene>
    <name evidence="1" type="ORF">SAMN05216200_10978</name>
</gene>
<keyword evidence="2" id="KW-1185">Reference proteome</keyword>
<reference evidence="1 2" key="1">
    <citation type="submission" date="2016-12" db="EMBL/GenBank/DDBJ databases">
        <authorList>
            <person name="Song W.-J."/>
            <person name="Kurnit D.M."/>
        </authorList>
    </citation>
    <scope>NUCLEOTIDE SEQUENCE [LARGE SCALE GENOMIC DNA]</scope>
    <source>
        <strain evidence="1 2">CGMCC 1.10808</strain>
    </source>
</reference>
<dbReference type="RefSeq" id="WP_245728532.1">
    <property type="nucleotide sequence ID" value="NZ_FOHL01000009.1"/>
</dbReference>
<organism evidence="1 2">
    <name type="scientific">Oceanicella actignis</name>
    <dbReference type="NCBI Taxonomy" id="1189325"/>
    <lineage>
        <taxon>Bacteria</taxon>
        <taxon>Pseudomonadati</taxon>
        <taxon>Pseudomonadota</taxon>
        <taxon>Alphaproteobacteria</taxon>
        <taxon>Rhodobacterales</taxon>
        <taxon>Paracoccaceae</taxon>
        <taxon>Oceanicella</taxon>
    </lineage>
</organism>
<dbReference type="SUPFAM" id="SSF52540">
    <property type="entry name" value="P-loop containing nucleoside triphosphate hydrolases"/>
    <property type="match status" value="1"/>
</dbReference>
<protein>
    <submittedName>
        <fullName evidence="1">Protein ImuA</fullName>
    </submittedName>
</protein>
<accession>A0A1M7TSE6</accession>
<dbReference type="EMBL" id="FRDL01000009">
    <property type="protein sequence ID" value="SHN73652.1"/>
    <property type="molecule type" value="Genomic_DNA"/>
</dbReference>